<reference evidence="7" key="2">
    <citation type="submission" date="2020-09" db="EMBL/GenBank/DDBJ databases">
        <authorList>
            <person name="Sun Q."/>
            <person name="Zhou Y."/>
        </authorList>
    </citation>
    <scope>NUCLEOTIDE SEQUENCE</scope>
    <source>
        <strain evidence="7">CGMCC 1.15880</strain>
    </source>
</reference>
<dbReference type="PROSITE" id="PS00166">
    <property type="entry name" value="ENOYL_COA_HYDRATASE"/>
    <property type="match status" value="1"/>
</dbReference>
<evidence type="ECO:0000256" key="5">
    <source>
        <dbReference type="ARBA" id="ARBA00023235"/>
    </source>
</evidence>
<gene>
    <name evidence="7" type="ORF">GCM10011498_04110</name>
</gene>
<sequence>MYERLEITIKDHVAEVMLNRPEKKNALDTQFFDELAAAGEELQGNADVRAVVLYGAGGCFCAGIDTSALMEFSANINEIREMLATPPEHGRGNRFQRPTVAWQELKVPVIAAVEGVAFGGGIQLALAADFRFMAPDAKMSIMEAKWGIIPDMGITQSLPQLMRADQAKELIMTGRVFGADEALSLGLATWLADDPLEQARAMAADLAARSPEAVQGSKALVDQVWSAGREGLALEGALQAKIIGYPNQMETVMAQMQKRAPVYK</sequence>
<keyword evidence="8" id="KW-1185">Reference proteome</keyword>
<dbReference type="InterPro" id="IPR014748">
    <property type="entry name" value="Enoyl-CoA_hydra_C"/>
</dbReference>
<dbReference type="InterPro" id="IPR001753">
    <property type="entry name" value="Enoyl-CoA_hydra/iso"/>
</dbReference>
<dbReference type="CDD" id="cd06558">
    <property type="entry name" value="crotonase-like"/>
    <property type="match status" value="1"/>
</dbReference>
<dbReference type="InterPro" id="IPR045002">
    <property type="entry name" value="Ech1-like"/>
</dbReference>
<organism evidence="7 8">
    <name type="scientific">Neptunicoccus cionae</name>
    <dbReference type="NCBI Taxonomy" id="2035344"/>
    <lineage>
        <taxon>Bacteria</taxon>
        <taxon>Pseudomonadati</taxon>
        <taxon>Pseudomonadota</taxon>
        <taxon>Alphaproteobacteria</taxon>
        <taxon>Rhodobacterales</taxon>
        <taxon>Paracoccaceae</taxon>
        <taxon>Neptunicoccus</taxon>
    </lineage>
</organism>
<comment type="similarity">
    <text evidence="2 6">Belongs to the enoyl-CoA hydratase/isomerase family.</text>
</comment>
<dbReference type="AlphaFoldDB" id="A0A916QSH6"/>
<evidence type="ECO:0000256" key="2">
    <source>
        <dbReference type="ARBA" id="ARBA00005254"/>
    </source>
</evidence>
<dbReference type="GO" id="GO:0016853">
    <property type="term" value="F:isomerase activity"/>
    <property type="evidence" value="ECO:0007669"/>
    <property type="project" value="UniProtKB-KW"/>
</dbReference>
<keyword evidence="3" id="KW-0276">Fatty acid metabolism</keyword>
<dbReference type="Proteomes" id="UP000628017">
    <property type="component" value="Unassembled WGS sequence"/>
</dbReference>
<evidence type="ECO:0000256" key="4">
    <source>
        <dbReference type="ARBA" id="ARBA00023098"/>
    </source>
</evidence>
<reference evidence="7" key="1">
    <citation type="journal article" date="2014" name="Int. J. Syst. Evol. Microbiol.">
        <title>Complete genome sequence of Corynebacterium casei LMG S-19264T (=DSM 44701T), isolated from a smear-ripened cheese.</title>
        <authorList>
            <consortium name="US DOE Joint Genome Institute (JGI-PGF)"/>
            <person name="Walter F."/>
            <person name="Albersmeier A."/>
            <person name="Kalinowski J."/>
            <person name="Ruckert C."/>
        </authorList>
    </citation>
    <scope>NUCLEOTIDE SEQUENCE</scope>
    <source>
        <strain evidence="7">CGMCC 1.15880</strain>
    </source>
</reference>
<keyword evidence="5" id="KW-0413">Isomerase</keyword>
<comment type="pathway">
    <text evidence="1">Lipid metabolism; fatty acid beta-oxidation.</text>
</comment>
<dbReference type="Gene3D" id="1.10.12.10">
    <property type="entry name" value="Lyase 2-enoyl-coa Hydratase, Chain A, domain 2"/>
    <property type="match status" value="1"/>
</dbReference>
<dbReference type="PANTHER" id="PTHR43149:SF1">
    <property type="entry name" value="DELTA(3,5)-DELTA(2,4)-DIENOYL-COA ISOMERASE, MITOCHONDRIAL"/>
    <property type="match status" value="1"/>
</dbReference>
<evidence type="ECO:0000256" key="3">
    <source>
        <dbReference type="ARBA" id="ARBA00022832"/>
    </source>
</evidence>
<dbReference type="Pfam" id="PF00378">
    <property type="entry name" value="ECH_1"/>
    <property type="match status" value="1"/>
</dbReference>
<dbReference type="InterPro" id="IPR029045">
    <property type="entry name" value="ClpP/crotonase-like_dom_sf"/>
</dbReference>
<evidence type="ECO:0000256" key="6">
    <source>
        <dbReference type="RuleBase" id="RU003707"/>
    </source>
</evidence>
<dbReference type="NCBIfam" id="NF005699">
    <property type="entry name" value="PRK07509.1"/>
    <property type="match status" value="1"/>
</dbReference>
<dbReference type="InterPro" id="IPR018376">
    <property type="entry name" value="Enoyl-CoA_hyd/isom_CS"/>
</dbReference>
<dbReference type="RefSeq" id="WP_188670427.1">
    <property type="nucleotide sequence ID" value="NZ_BMKA01000001.1"/>
</dbReference>
<evidence type="ECO:0000313" key="8">
    <source>
        <dbReference type="Proteomes" id="UP000628017"/>
    </source>
</evidence>
<name>A0A916QSH6_9RHOB</name>
<comment type="caution">
    <text evidence="7">The sequence shown here is derived from an EMBL/GenBank/DDBJ whole genome shotgun (WGS) entry which is preliminary data.</text>
</comment>
<dbReference type="SUPFAM" id="SSF52096">
    <property type="entry name" value="ClpP/crotonase"/>
    <property type="match status" value="1"/>
</dbReference>
<evidence type="ECO:0000256" key="1">
    <source>
        <dbReference type="ARBA" id="ARBA00005005"/>
    </source>
</evidence>
<accession>A0A916QSH6</accession>
<keyword evidence="4" id="KW-0443">Lipid metabolism</keyword>
<dbReference type="EMBL" id="BMKA01000001">
    <property type="protein sequence ID" value="GGA07452.1"/>
    <property type="molecule type" value="Genomic_DNA"/>
</dbReference>
<dbReference type="Gene3D" id="3.90.226.10">
    <property type="entry name" value="2-enoyl-CoA Hydratase, Chain A, domain 1"/>
    <property type="match status" value="1"/>
</dbReference>
<dbReference type="PANTHER" id="PTHR43149">
    <property type="entry name" value="ENOYL-COA HYDRATASE"/>
    <property type="match status" value="1"/>
</dbReference>
<protein>
    <submittedName>
        <fullName evidence="7">Enoyl-CoA hydratase</fullName>
    </submittedName>
</protein>
<dbReference type="GO" id="GO:0006631">
    <property type="term" value="P:fatty acid metabolic process"/>
    <property type="evidence" value="ECO:0007669"/>
    <property type="project" value="UniProtKB-KW"/>
</dbReference>
<evidence type="ECO:0000313" key="7">
    <source>
        <dbReference type="EMBL" id="GGA07452.1"/>
    </source>
</evidence>
<proteinExistence type="inferred from homology"/>